<dbReference type="AlphaFoldDB" id="A0A1D9FYG0"/>
<organism evidence="2 3">
    <name type="scientific">Moorena producens (strain JHB)</name>
    <dbReference type="NCBI Taxonomy" id="1454205"/>
    <lineage>
        <taxon>Bacteria</taxon>
        <taxon>Bacillati</taxon>
        <taxon>Cyanobacteriota</taxon>
        <taxon>Cyanophyceae</taxon>
        <taxon>Coleofasciculales</taxon>
        <taxon>Coleofasciculaceae</taxon>
        <taxon>Moorena</taxon>
    </lineage>
</organism>
<keyword evidence="1" id="KW-1133">Transmembrane helix</keyword>
<evidence type="ECO:0000313" key="2">
    <source>
        <dbReference type="EMBL" id="AOY80373.1"/>
    </source>
</evidence>
<proteinExistence type="predicted"/>
<evidence type="ECO:0000313" key="3">
    <source>
        <dbReference type="Proteomes" id="UP000176944"/>
    </source>
</evidence>
<dbReference type="EMBL" id="CP017708">
    <property type="protein sequence ID" value="AOY80373.1"/>
    <property type="molecule type" value="Genomic_DNA"/>
</dbReference>
<protein>
    <submittedName>
        <fullName evidence="2">Uncharacterized protein</fullName>
    </submittedName>
</protein>
<keyword evidence="1" id="KW-0812">Transmembrane</keyword>
<sequence length="104" mass="11805">MVAKKYRFTNLFLNGYFFSSVVGNPYLDAVAHEEGRHQDNEKPFLHKWLVGIVSIQLSAFSYHLLAITIQLMPYGHAVLMQSASGGNPLWWRCIATSGAFEENR</sequence>
<evidence type="ECO:0000256" key="1">
    <source>
        <dbReference type="SAM" id="Phobius"/>
    </source>
</evidence>
<accession>A0A1D9FYG0</accession>
<dbReference type="Proteomes" id="UP000176944">
    <property type="component" value="Chromosome"/>
</dbReference>
<gene>
    <name evidence="2" type="ORF">BJP36_11070</name>
</gene>
<keyword evidence="1" id="KW-0472">Membrane</keyword>
<reference evidence="3" key="1">
    <citation type="submission" date="2016-10" db="EMBL/GenBank/DDBJ databases">
        <title>Comparative genomics uncovers the prolific and rare metabolic potential of the cyanobacterial genus Moorea.</title>
        <authorList>
            <person name="Leao T."/>
            <person name="Castelao G."/>
            <person name="Korobeynikov A."/>
            <person name="Monroe E.A."/>
            <person name="Podell S."/>
            <person name="Glukhov E."/>
            <person name="Allen E."/>
            <person name="Gerwick W.H."/>
            <person name="Gerwick L."/>
        </authorList>
    </citation>
    <scope>NUCLEOTIDE SEQUENCE [LARGE SCALE GENOMIC DNA]</scope>
    <source>
        <strain evidence="3">JHB</strain>
    </source>
</reference>
<name>A0A1D9FYG0_MOOP1</name>
<feature type="transmembrane region" description="Helical" evidence="1">
    <location>
        <begin position="48"/>
        <end position="72"/>
    </location>
</feature>